<protein>
    <submittedName>
        <fullName evidence="3">Glycosyl transferase</fullName>
    </submittedName>
</protein>
<evidence type="ECO:0000313" key="4">
    <source>
        <dbReference type="Proteomes" id="UP000241444"/>
    </source>
</evidence>
<name>A0A2P7BN42_9HYPH</name>
<sequence length="377" mass="40908">MVSKQTLRIVHCFRAPVGGIFRHVRDLIEAQVKAGHQVGIICDASTGGALEEALLADLRGKLALGLERIAMQRQIGPGDAMAALRTYKIIKKLQPDILHGHGAKGGIYARLFGSVLRVFGSRVARFYSPHGGSLHFDPAKLQGRIIFRVERTMERMTDRIIFVSAFEQGIYVRKVGEPRCASELIYNGLADGDFEPVATDDDSADFLFIGEMRALKGPDIFINALARASAACGRQLTGVMVGDGKDRARLIEQSAKVQTDRSIRFLMPMKARQAFRLAKVVVIPSRAEALPYVVLEALAAGQPVIASRVGGIPEILGDSSPALVEPEAGDLAAKMAIAIDDVAAYRQTLPSVEELKHKFSIETMAARLEAEYFAALG</sequence>
<dbReference type="CDD" id="cd03801">
    <property type="entry name" value="GT4_PimA-like"/>
    <property type="match status" value="1"/>
</dbReference>
<gene>
    <name evidence="3" type="ORF">CU102_16905</name>
</gene>
<dbReference type="PANTHER" id="PTHR45871">
    <property type="entry name" value="N-ACETYLGLUCOSAMINYL-PHOSPHATIDYLINOSITOL BIOSYNTHETIC PROTEIN"/>
    <property type="match status" value="1"/>
</dbReference>
<dbReference type="Gene3D" id="3.40.50.2000">
    <property type="entry name" value="Glycogen Phosphorylase B"/>
    <property type="match status" value="2"/>
</dbReference>
<dbReference type="Pfam" id="PF00534">
    <property type="entry name" value="Glycos_transf_1"/>
    <property type="match status" value="1"/>
</dbReference>
<dbReference type="InterPro" id="IPR001296">
    <property type="entry name" value="Glyco_trans_1"/>
</dbReference>
<comment type="caution">
    <text evidence="3">The sequence shown here is derived from an EMBL/GenBank/DDBJ whole genome shotgun (WGS) entry which is preliminary data.</text>
</comment>
<dbReference type="SUPFAM" id="SSF53756">
    <property type="entry name" value="UDP-Glycosyltransferase/glycogen phosphorylase"/>
    <property type="match status" value="1"/>
</dbReference>
<dbReference type="AlphaFoldDB" id="A0A2P7BN42"/>
<evidence type="ECO:0000313" key="3">
    <source>
        <dbReference type="EMBL" id="PSH67877.1"/>
    </source>
</evidence>
<accession>A0A2P7BN42</accession>
<evidence type="ECO:0000259" key="1">
    <source>
        <dbReference type="Pfam" id="PF00534"/>
    </source>
</evidence>
<dbReference type="EMBL" id="PGGO01000012">
    <property type="protein sequence ID" value="PSH67877.1"/>
    <property type="molecule type" value="Genomic_DNA"/>
</dbReference>
<evidence type="ECO:0000259" key="2">
    <source>
        <dbReference type="Pfam" id="PF13439"/>
    </source>
</evidence>
<keyword evidence="4" id="KW-1185">Reference proteome</keyword>
<dbReference type="RefSeq" id="WP_106712263.1">
    <property type="nucleotide sequence ID" value="NZ_PGGO01000012.1"/>
</dbReference>
<dbReference type="Proteomes" id="UP000241444">
    <property type="component" value="Unassembled WGS sequence"/>
</dbReference>
<dbReference type="OrthoDB" id="9806708at2"/>
<dbReference type="InterPro" id="IPR028098">
    <property type="entry name" value="Glyco_trans_4-like_N"/>
</dbReference>
<dbReference type="GO" id="GO:0016757">
    <property type="term" value="F:glycosyltransferase activity"/>
    <property type="evidence" value="ECO:0007669"/>
    <property type="project" value="InterPro"/>
</dbReference>
<reference evidence="4" key="1">
    <citation type="submission" date="2017-11" db="EMBL/GenBank/DDBJ databases">
        <authorList>
            <person name="Kuznetsova I."/>
            <person name="Sazanova A."/>
            <person name="Chirak E."/>
            <person name="Safronova V."/>
            <person name="Willems A."/>
        </authorList>
    </citation>
    <scope>NUCLEOTIDE SEQUENCE [LARGE SCALE GENOMIC DNA]</scope>
    <source>
        <strain evidence="4">STM 196</strain>
    </source>
</reference>
<dbReference type="PANTHER" id="PTHR45871:SF1">
    <property type="entry name" value="PHOSPHATIDYLINOSITOL N-ACETYLGLUCOSAMINYLTRANSFERASE SUBUNIT A"/>
    <property type="match status" value="1"/>
</dbReference>
<proteinExistence type="predicted"/>
<dbReference type="Pfam" id="PF13439">
    <property type="entry name" value="Glyco_transf_4"/>
    <property type="match status" value="1"/>
</dbReference>
<feature type="domain" description="Glycosyltransferase subfamily 4-like N-terminal" evidence="2">
    <location>
        <begin position="17"/>
        <end position="188"/>
    </location>
</feature>
<organism evidence="3 4">
    <name type="scientific">Phyllobacterium brassicacearum</name>
    <dbReference type="NCBI Taxonomy" id="314235"/>
    <lineage>
        <taxon>Bacteria</taxon>
        <taxon>Pseudomonadati</taxon>
        <taxon>Pseudomonadota</taxon>
        <taxon>Alphaproteobacteria</taxon>
        <taxon>Hyphomicrobiales</taxon>
        <taxon>Phyllobacteriaceae</taxon>
        <taxon>Phyllobacterium</taxon>
    </lineage>
</organism>
<feature type="domain" description="Glycosyl transferase family 1" evidence="1">
    <location>
        <begin position="195"/>
        <end position="341"/>
    </location>
</feature>
<keyword evidence="3" id="KW-0808">Transferase</keyword>